<name>A0A5D4T369_9BACI</name>
<sequence length="251" mass="28583">MRKSLFTVTSAALLVGGLTGCGQKESATDNRYYEETRPIGYYTSEHNPYVNNDRTRREPEERGNARLLEDNDGPLNEILDRSVIYDETRVRRNKENGVRNETNRNFDGGDLNIGYDTPHYSRTDQNYHGHLNGIENVGNPSYYNNYDGNLANRVVKRASKVDGVDDARVLINGDEVLVAVNPENGADDTRQIKREVREAVNPLLKNKDVRVAVDASVYSTVRSVDNDLRNGEWHLQDLDQTMRGIYRTMTR</sequence>
<organism evidence="2 3">
    <name type="scientific">Sutcliffiella horikoshii</name>
    <dbReference type="NCBI Taxonomy" id="79883"/>
    <lineage>
        <taxon>Bacteria</taxon>
        <taxon>Bacillati</taxon>
        <taxon>Bacillota</taxon>
        <taxon>Bacilli</taxon>
        <taxon>Bacillales</taxon>
        <taxon>Bacillaceae</taxon>
        <taxon>Sutcliffiella</taxon>
    </lineage>
</organism>
<evidence type="ECO:0000313" key="2">
    <source>
        <dbReference type="EMBL" id="TYS68912.1"/>
    </source>
</evidence>
<evidence type="ECO:0008006" key="4">
    <source>
        <dbReference type="Google" id="ProtNLM"/>
    </source>
</evidence>
<dbReference type="Proteomes" id="UP000322524">
    <property type="component" value="Unassembled WGS sequence"/>
</dbReference>
<accession>A0A5D4T369</accession>
<dbReference type="STRING" id="79883.GCA_001636495_01812"/>
<evidence type="ECO:0000256" key="1">
    <source>
        <dbReference type="SAM" id="MobiDB-lite"/>
    </source>
</evidence>
<dbReference type="Pfam" id="PF09580">
    <property type="entry name" value="Spore_YhcN_YlaJ"/>
    <property type="match status" value="1"/>
</dbReference>
<reference evidence="2 3" key="1">
    <citation type="submission" date="2019-08" db="EMBL/GenBank/DDBJ databases">
        <title>Bacillus genomes from the desert of Cuatro Cienegas, Coahuila.</title>
        <authorList>
            <person name="Olmedo-Alvarez G."/>
        </authorList>
    </citation>
    <scope>NUCLEOTIDE SEQUENCE [LARGE SCALE GENOMIC DNA]</scope>
    <source>
        <strain evidence="2 3">CH28_1T</strain>
    </source>
</reference>
<dbReference type="PROSITE" id="PS51257">
    <property type="entry name" value="PROKAR_LIPOPROTEIN"/>
    <property type="match status" value="1"/>
</dbReference>
<dbReference type="OrthoDB" id="2988958at2"/>
<evidence type="ECO:0000313" key="3">
    <source>
        <dbReference type="Proteomes" id="UP000322524"/>
    </source>
</evidence>
<proteinExistence type="predicted"/>
<protein>
    <recommendedName>
        <fullName evidence="4">Spore cortex protein</fullName>
    </recommendedName>
</protein>
<gene>
    <name evidence="2" type="ORF">FZC76_08250</name>
</gene>
<feature type="compositionally biased region" description="Basic and acidic residues" evidence="1">
    <location>
        <begin position="53"/>
        <end position="69"/>
    </location>
</feature>
<dbReference type="AlphaFoldDB" id="A0A5D4T369"/>
<dbReference type="EMBL" id="VTEV01000003">
    <property type="protein sequence ID" value="TYS68912.1"/>
    <property type="molecule type" value="Genomic_DNA"/>
</dbReference>
<comment type="caution">
    <text evidence="2">The sequence shown here is derived from an EMBL/GenBank/DDBJ whole genome shotgun (WGS) entry which is preliminary data.</text>
</comment>
<feature type="region of interest" description="Disordered" evidence="1">
    <location>
        <begin position="43"/>
        <end position="71"/>
    </location>
</feature>
<dbReference type="InterPro" id="IPR019076">
    <property type="entry name" value="Spore_lipoprot_YhcN/YlaJ-like"/>
</dbReference>
<dbReference type="RefSeq" id="WP_148987758.1">
    <property type="nucleotide sequence ID" value="NZ_VTEV01000003.1"/>
</dbReference>